<organism evidence="1 2">
    <name type="scientific">Dulcicalothrix desertica PCC 7102</name>
    <dbReference type="NCBI Taxonomy" id="232991"/>
    <lineage>
        <taxon>Bacteria</taxon>
        <taxon>Bacillati</taxon>
        <taxon>Cyanobacteriota</taxon>
        <taxon>Cyanophyceae</taxon>
        <taxon>Nostocales</taxon>
        <taxon>Calotrichaceae</taxon>
        <taxon>Dulcicalothrix</taxon>
    </lineage>
</organism>
<reference evidence="1" key="1">
    <citation type="submission" date="2018-12" db="EMBL/GenBank/DDBJ databases">
        <authorList>
            <person name="Will S."/>
            <person name="Neumann-Schaal M."/>
            <person name="Henke P."/>
        </authorList>
    </citation>
    <scope>NUCLEOTIDE SEQUENCE</scope>
    <source>
        <strain evidence="1">PCC 7102</strain>
    </source>
</reference>
<dbReference type="Proteomes" id="UP000271624">
    <property type="component" value="Unassembled WGS sequence"/>
</dbReference>
<evidence type="ECO:0000313" key="2">
    <source>
        <dbReference type="Proteomes" id="UP000271624"/>
    </source>
</evidence>
<dbReference type="EMBL" id="RSCL01000055">
    <property type="protein sequence ID" value="RUS93781.1"/>
    <property type="molecule type" value="Genomic_DNA"/>
</dbReference>
<sequence>MSTENRKQLQDENYLATLGRGEVNNELIGKKELTEAIEPKLDSEYVQEVEQENLEPSIKPEGCVWVKPCPGTNNSGCLICS</sequence>
<comment type="caution">
    <text evidence="1">The sequence shown here is derived from an EMBL/GenBank/DDBJ whole genome shotgun (WGS) entry which is preliminary data.</text>
</comment>
<name>A0A433UIV5_9CYAN</name>
<proteinExistence type="predicted"/>
<keyword evidence="2" id="KW-1185">Reference proteome</keyword>
<reference evidence="1" key="2">
    <citation type="journal article" date="2019" name="Genome Biol. Evol.">
        <title>Day and night: Metabolic profiles and evolutionary relationships of six axenic non-marine cyanobacteria.</title>
        <authorList>
            <person name="Will S.E."/>
            <person name="Henke P."/>
            <person name="Boedeker C."/>
            <person name="Huang S."/>
            <person name="Brinkmann H."/>
            <person name="Rohde M."/>
            <person name="Jarek M."/>
            <person name="Friedl T."/>
            <person name="Seufert S."/>
            <person name="Schumacher M."/>
            <person name="Overmann J."/>
            <person name="Neumann-Schaal M."/>
            <person name="Petersen J."/>
        </authorList>
    </citation>
    <scope>NUCLEOTIDE SEQUENCE [LARGE SCALE GENOMIC DNA]</scope>
    <source>
        <strain evidence="1">PCC 7102</strain>
    </source>
</reference>
<protein>
    <submittedName>
        <fullName evidence="1">Uncharacterized protein</fullName>
    </submittedName>
</protein>
<dbReference type="RefSeq" id="WP_127087455.1">
    <property type="nucleotide sequence ID" value="NZ_RSCL01000055.1"/>
</dbReference>
<evidence type="ECO:0000313" key="1">
    <source>
        <dbReference type="EMBL" id="RUS93781.1"/>
    </source>
</evidence>
<dbReference type="AlphaFoldDB" id="A0A433UIV5"/>
<accession>A0A433UIV5</accession>
<gene>
    <name evidence="1" type="ORF">DSM106972_095400</name>
</gene>